<protein>
    <submittedName>
        <fullName evidence="2">DUF3127 domain-containing protein</fullName>
    </submittedName>
</protein>
<dbReference type="KEGG" id="fls:GLV81_15085"/>
<gene>
    <name evidence="2" type="ORF">GLV81_15085</name>
</gene>
<feature type="region of interest" description="Disordered" evidence="1">
    <location>
        <begin position="99"/>
        <end position="124"/>
    </location>
</feature>
<organism evidence="2 3">
    <name type="scientific">Phnomibacter ginsenosidimutans</name>
    <dbReference type="NCBI Taxonomy" id="2676868"/>
    <lineage>
        <taxon>Bacteria</taxon>
        <taxon>Pseudomonadati</taxon>
        <taxon>Bacteroidota</taxon>
        <taxon>Chitinophagia</taxon>
        <taxon>Chitinophagales</taxon>
        <taxon>Chitinophagaceae</taxon>
        <taxon>Phnomibacter</taxon>
    </lineage>
</organism>
<keyword evidence="3" id="KW-1185">Reference proteome</keyword>
<sequence length="124" mass="14098">MSYELTGKIAAIYPVMQRSETFKTREFVVEKTEDIGSRTITNYIKFQCVQDKTALLDKFKNGEEVKVHFNIKGTKWVKDGRENYITNLDAWRIEGFVPSGAQGSAPEQFIDPPTPDMGADDLPF</sequence>
<evidence type="ECO:0000313" key="3">
    <source>
        <dbReference type="Proteomes" id="UP000426027"/>
    </source>
</evidence>
<dbReference type="AlphaFoldDB" id="A0A6I6GNK4"/>
<evidence type="ECO:0000256" key="1">
    <source>
        <dbReference type="SAM" id="MobiDB-lite"/>
    </source>
</evidence>
<name>A0A6I6GNK4_9BACT</name>
<accession>A0A6I6GNK4</accession>
<dbReference type="Proteomes" id="UP000426027">
    <property type="component" value="Chromosome"/>
</dbReference>
<dbReference type="InterPro" id="IPR021474">
    <property type="entry name" value="DUF3127"/>
</dbReference>
<reference evidence="2 3" key="1">
    <citation type="submission" date="2019-11" db="EMBL/GenBank/DDBJ databases">
        <authorList>
            <person name="Im W.T."/>
        </authorList>
    </citation>
    <scope>NUCLEOTIDE SEQUENCE [LARGE SCALE GENOMIC DNA]</scope>
    <source>
        <strain evidence="2 3">SB-02</strain>
    </source>
</reference>
<proteinExistence type="predicted"/>
<dbReference type="RefSeq" id="WP_157479610.1">
    <property type="nucleotide sequence ID" value="NZ_CP046566.1"/>
</dbReference>
<evidence type="ECO:0000313" key="2">
    <source>
        <dbReference type="EMBL" id="QGW29258.1"/>
    </source>
</evidence>
<dbReference type="EMBL" id="CP046566">
    <property type="protein sequence ID" value="QGW29258.1"/>
    <property type="molecule type" value="Genomic_DNA"/>
</dbReference>
<dbReference type="Pfam" id="PF11325">
    <property type="entry name" value="DUF3127"/>
    <property type="match status" value="1"/>
</dbReference>